<keyword evidence="2" id="KW-1185">Reference proteome</keyword>
<evidence type="ECO:0000313" key="2">
    <source>
        <dbReference type="Proteomes" id="UP000183413"/>
    </source>
</evidence>
<evidence type="ECO:0000313" key="1">
    <source>
        <dbReference type="EMBL" id="SFO35161.1"/>
    </source>
</evidence>
<gene>
    <name evidence="1" type="ORF">SAMN04489713_105195</name>
</gene>
<proteinExistence type="predicted"/>
<dbReference type="GeneID" id="99652070"/>
<dbReference type="AlphaFoldDB" id="A0A1I5GHU5"/>
<protein>
    <submittedName>
        <fullName evidence="1">Uncharacterized protein</fullName>
    </submittedName>
</protein>
<dbReference type="InParanoid" id="A0A1I5GHU5"/>
<accession>A0A1I5GHU5</accession>
<dbReference type="RefSeq" id="WP_021593276.1">
    <property type="nucleotide sequence ID" value="NZ_CP083237.1"/>
</dbReference>
<dbReference type="Proteomes" id="UP000183413">
    <property type="component" value="Unassembled WGS sequence"/>
</dbReference>
<organism evidence="1 2">
    <name type="scientific">Actinomadura madurae</name>
    <dbReference type="NCBI Taxonomy" id="1993"/>
    <lineage>
        <taxon>Bacteria</taxon>
        <taxon>Bacillati</taxon>
        <taxon>Actinomycetota</taxon>
        <taxon>Actinomycetes</taxon>
        <taxon>Streptosporangiales</taxon>
        <taxon>Thermomonosporaceae</taxon>
        <taxon>Actinomadura</taxon>
    </lineage>
</organism>
<sequence>MRLELTNCEALHGWGVVNSSAGWHAQRNRKPPAAEQAVGHILFTAYDCRTSTTTTVELSDDERASLAELVSEHIAAWVKRGQENAATPHLRSLVVKLGG</sequence>
<name>A0A1I5GHU5_9ACTN</name>
<dbReference type="EMBL" id="FOVH01000005">
    <property type="protein sequence ID" value="SFO35161.1"/>
    <property type="molecule type" value="Genomic_DNA"/>
</dbReference>
<dbReference type="OrthoDB" id="3479852at2"/>
<reference evidence="1 2" key="1">
    <citation type="submission" date="2016-10" db="EMBL/GenBank/DDBJ databases">
        <authorList>
            <person name="de Groot N.N."/>
        </authorList>
    </citation>
    <scope>NUCLEOTIDE SEQUENCE [LARGE SCALE GENOMIC DNA]</scope>
    <source>
        <strain evidence="1 2">DSM 43067</strain>
    </source>
</reference>